<evidence type="ECO:0000256" key="7">
    <source>
        <dbReference type="RuleBase" id="RU000461"/>
    </source>
</evidence>
<dbReference type="PRINTS" id="PR00463">
    <property type="entry name" value="EP450I"/>
</dbReference>
<protein>
    <recommendedName>
        <fullName evidence="11">Cytochrome P450</fullName>
    </recommendedName>
</protein>
<dbReference type="InterPro" id="IPR001128">
    <property type="entry name" value="Cyt_P450"/>
</dbReference>
<comment type="cofactor">
    <cofactor evidence="1 6">
        <name>heme</name>
        <dbReference type="ChEBI" id="CHEBI:30413"/>
    </cofactor>
</comment>
<organism evidence="9 10">
    <name type="scientific">Ophiocordyceps camponoti-floridani</name>
    <dbReference type="NCBI Taxonomy" id="2030778"/>
    <lineage>
        <taxon>Eukaryota</taxon>
        <taxon>Fungi</taxon>
        <taxon>Dikarya</taxon>
        <taxon>Ascomycota</taxon>
        <taxon>Pezizomycotina</taxon>
        <taxon>Sordariomycetes</taxon>
        <taxon>Hypocreomycetidae</taxon>
        <taxon>Hypocreales</taxon>
        <taxon>Ophiocordycipitaceae</taxon>
        <taxon>Ophiocordyceps</taxon>
    </lineage>
</organism>
<evidence type="ECO:0000256" key="8">
    <source>
        <dbReference type="SAM" id="SignalP"/>
    </source>
</evidence>
<reference evidence="9 10" key="1">
    <citation type="journal article" date="2020" name="G3 (Bethesda)">
        <title>Genetic Underpinnings of Host Manipulation by Ophiocordyceps as Revealed by Comparative Transcriptomics.</title>
        <authorList>
            <person name="Will I."/>
            <person name="Das B."/>
            <person name="Trinh T."/>
            <person name="Brachmann A."/>
            <person name="Ohm R.A."/>
            <person name="de Bekker C."/>
        </authorList>
    </citation>
    <scope>NUCLEOTIDE SEQUENCE [LARGE SCALE GENOMIC DNA]</scope>
    <source>
        <strain evidence="9 10">EC05</strain>
    </source>
</reference>
<keyword evidence="7" id="KW-0503">Monooxygenase</keyword>
<keyword evidence="7" id="KW-0560">Oxidoreductase</keyword>
<proteinExistence type="inferred from homology"/>
<evidence type="ECO:0000256" key="1">
    <source>
        <dbReference type="ARBA" id="ARBA00001971"/>
    </source>
</evidence>
<evidence type="ECO:0000256" key="3">
    <source>
        <dbReference type="ARBA" id="ARBA00022617"/>
    </source>
</evidence>
<comment type="similarity">
    <text evidence="2 7">Belongs to the cytochrome P450 family.</text>
</comment>
<keyword evidence="4 6" id="KW-0479">Metal-binding</keyword>
<keyword evidence="3 6" id="KW-0349">Heme</keyword>
<dbReference type="PRINTS" id="PR00385">
    <property type="entry name" value="P450"/>
</dbReference>
<dbReference type="OrthoDB" id="3934656at2759"/>
<keyword evidence="8" id="KW-0732">Signal</keyword>
<gene>
    <name evidence="9" type="ORF">GQ602_000666</name>
</gene>
<dbReference type="InterPro" id="IPR036396">
    <property type="entry name" value="Cyt_P450_sf"/>
</dbReference>
<dbReference type="AlphaFoldDB" id="A0A8H4QCL9"/>
<comment type="caution">
    <text evidence="9">The sequence shown here is derived from an EMBL/GenBank/DDBJ whole genome shotgun (WGS) entry which is preliminary data.</text>
</comment>
<evidence type="ECO:0000256" key="6">
    <source>
        <dbReference type="PIRSR" id="PIRSR602401-1"/>
    </source>
</evidence>
<evidence type="ECO:0000313" key="10">
    <source>
        <dbReference type="Proteomes" id="UP000562929"/>
    </source>
</evidence>
<keyword evidence="5 6" id="KW-0408">Iron</keyword>
<feature type="chain" id="PRO_5034370310" description="Cytochrome P450" evidence="8">
    <location>
        <begin position="20"/>
        <end position="520"/>
    </location>
</feature>
<evidence type="ECO:0000256" key="4">
    <source>
        <dbReference type="ARBA" id="ARBA00022723"/>
    </source>
</evidence>
<dbReference type="EMBL" id="JAACLJ010000001">
    <property type="protein sequence ID" value="KAF4595053.1"/>
    <property type="molecule type" value="Genomic_DNA"/>
</dbReference>
<feature type="binding site" description="axial binding residue" evidence="6">
    <location>
        <position position="467"/>
    </location>
    <ligand>
        <name>heme</name>
        <dbReference type="ChEBI" id="CHEBI:30413"/>
    </ligand>
    <ligandPart>
        <name>Fe</name>
        <dbReference type="ChEBI" id="CHEBI:18248"/>
    </ligandPart>
</feature>
<accession>A0A8H4QCL9</accession>
<dbReference type="InterPro" id="IPR050121">
    <property type="entry name" value="Cytochrome_P450_monoxygenase"/>
</dbReference>
<evidence type="ECO:0000256" key="5">
    <source>
        <dbReference type="ARBA" id="ARBA00023004"/>
    </source>
</evidence>
<evidence type="ECO:0000313" key="9">
    <source>
        <dbReference type="EMBL" id="KAF4595053.1"/>
    </source>
</evidence>
<sequence length="520" mass="58484">MSLSVWAVAVSLLWATAQALIGLALCTSVIAMYRLWLHPLARVPGPKIAAVSNLWYALQVRNGKMVELATMLHHKYGEAVRVGPNEVWFNSSEAHDQIYSARGGCEKSDFYLATCLSRRRLDWRFRLRFFDTLDLLSELDTKRYRLQRRLIGKVYRASNVTKFEAILDGVLDRIVEALNTQRGAVLDLDEWMHMVVVECLGACVLSWSPGMLKDGTDCGSLVHSYQGWRRKSVFGLFPLAAKLALLHPTFDRLLGRLFGVTWKKPAGFKNFFPEVNKRVSRRLKTALRPVPATDNREDLLADLIQLHREKPEFSEQYLKKMAITNFGAGHETLASTLTSILAMIGSHADAHERATSEIREMADATRYVNCSQLQYTRAAIKEAMRLHPVIAMSLPRRSPAGGLGIRGLWLPPDTTIGCCPVALHRNEQIFGPDAESFCPDRWLSGDTERQRAMDRCNLSWGGGSRSCPGRQLAELMVLKAVTRLLDCFDVRVEMPSTSSRRAYFLSMLTGVKVRFLLPAG</sequence>
<dbReference type="GO" id="GO:0004497">
    <property type="term" value="F:monooxygenase activity"/>
    <property type="evidence" value="ECO:0007669"/>
    <property type="project" value="UniProtKB-KW"/>
</dbReference>
<evidence type="ECO:0008006" key="11">
    <source>
        <dbReference type="Google" id="ProtNLM"/>
    </source>
</evidence>
<dbReference type="Proteomes" id="UP000562929">
    <property type="component" value="Unassembled WGS sequence"/>
</dbReference>
<dbReference type="GO" id="GO:0005506">
    <property type="term" value="F:iron ion binding"/>
    <property type="evidence" value="ECO:0007669"/>
    <property type="project" value="InterPro"/>
</dbReference>
<dbReference type="GO" id="GO:0020037">
    <property type="term" value="F:heme binding"/>
    <property type="evidence" value="ECO:0007669"/>
    <property type="project" value="InterPro"/>
</dbReference>
<name>A0A8H4QCL9_9HYPO</name>
<keyword evidence="10" id="KW-1185">Reference proteome</keyword>
<dbReference type="PANTHER" id="PTHR24305:SF232">
    <property type="entry name" value="P450, PUTATIVE (EUROFUNG)-RELATED"/>
    <property type="match status" value="1"/>
</dbReference>
<feature type="signal peptide" evidence="8">
    <location>
        <begin position="1"/>
        <end position="19"/>
    </location>
</feature>
<dbReference type="Gene3D" id="1.10.630.10">
    <property type="entry name" value="Cytochrome P450"/>
    <property type="match status" value="1"/>
</dbReference>
<dbReference type="SUPFAM" id="SSF48264">
    <property type="entry name" value="Cytochrome P450"/>
    <property type="match status" value="1"/>
</dbReference>
<dbReference type="Pfam" id="PF00067">
    <property type="entry name" value="p450"/>
    <property type="match status" value="1"/>
</dbReference>
<dbReference type="PANTHER" id="PTHR24305">
    <property type="entry name" value="CYTOCHROME P450"/>
    <property type="match status" value="1"/>
</dbReference>
<dbReference type="GO" id="GO:0016705">
    <property type="term" value="F:oxidoreductase activity, acting on paired donors, with incorporation or reduction of molecular oxygen"/>
    <property type="evidence" value="ECO:0007669"/>
    <property type="project" value="InterPro"/>
</dbReference>
<evidence type="ECO:0000256" key="2">
    <source>
        <dbReference type="ARBA" id="ARBA00010617"/>
    </source>
</evidence>
<dbReference type="InterPro" id="IPR017972">
    <property type="entry name" value="Cyt_P450_CS"/>
</dbReference>
<dbReference type="PROSITE" id="PS00086">
    <property type="entry name" value="CYTOCHROME_P450"/>
    <property type="match status" value="1"/>
</dbReference>
<dbReference type="InterPro" id="IPR002401">
    <property type="entry name" value="Cyt_P450_E_grp-I"/>
</dbReference>